<dbReference type="PANTHER" id="PTHR43798:SF31">
    <property type="entry name" value="AB HYDROLASE SUPERFAMILY PROTEIN YCLE"/>
    <property type="match status" value="1"/>
</dbReference>
<keyword evidence="6" id="KW-1185">Reference proteome</keyword>
<dbReference type="EMBL" id="PYGC01000002">
    <property type="protein sequence ID" value="PSK84334.1"/>
    <property type="molecule type" value="Genomic_DNA"/>
</dbReference>
<proteinExistence type="predicted"/>
<reference evidence="3 6" key="2">
    <citation type="submission" date="2019-10" db="EMBL/GenBank/DDBJ databases">
        <title>Prolixibacter strains distinguished by the presence of nitrate reductase genes were adept at nitrate-dependent anaerobic corrosion of metallic iron and carbon steel.</title>
        <authorList>
            <person name="Iino T."/>
            <person name="Shono N."/>
            <person name="Ito K."/>
            <person name="Nakamura R."/>
            <person name="Sueoka K."/>
            <person name="Harayama S."/>
            <person name="Ohkuma M."/>
        </authorList>
    </citation>
    <scope>NUCLEOTIDE SEQUENCE [LARGE SCALE GENOMIC DNA]</scope>
    <source>
        <strain evidence="3 6">MIC1-1</strain>
    </source>
</reference>
<accession>A0A2P8CH69</accession>
<dbReference type="Proteomes" id="UP000396862">
    <property type="component" value="Unassembled WGS sequence"/>
</dbReference>
<reference evidence="4 5" key="1">
    <citation type="submission" date="2018-03" db="EMBL/GenBank/DDBJ databases">
        <title>Genomic Encyclopedia of Archaeal and Bacterial Type Strains, Phase II (KMG-II): from individual species to whole genera.</title>
        <authorList>
            <person name="Goeker M."/>
        </authorList>
    </citation>
    <scope>NUCLEOTIDE SEQUENCE [LARGE SCALE GENOMIC DNA]</scope>
    <source>
        <strain evidence="4 5">DSM 27267</strain>
    </source>
</reference>
<dbReference type="RefSeq" id="WP_106540939.1">
    <property type="nucleotide sequence ID" value="NZ_BLAU01000001.1"/>
</dbReference>
<evidence type="ECO:0000313" key="4">
    <source>
        <dbReference type="EMBL" id="PSK84334.1"/>
    </source>
</evidence>
<keyword evidence="1 3" id="KW-0378">Hydrolase</keyword>
<organism evidence="4 5">
    <name type="scientific">Prolixibacter denitrificans</name>
    <dbReference type="NCBI Taxonomy" id="1541063"/>
    <lineage>
        <taxon>Bacteria</taxon>
        <taxon>Pseudomonadati</taxon>
        <taxon>Bacteroidota</taxon>
        <taxon>Bacteroidia</taxon>
        <taxon>Marinilabiliales</taxon>
        <taxon>Prolixibacteraceae</taxon>
        <taxon>Prolixibacter</taxon>
    </lineage>
</organism>
<evidence type="ECO:0000256" key="1">
    <source>
        <dbReference type="ARBA" id="ARBA00022801"/>
    </source>
</evidence>
<dbReference type="Proteomes" id="UP000240621">
    <property type="component" value="Unassembled WGS sequence"/>
</dbReference>
<protein>
    <submittedName>
        <fullName evidence="3">Alpha/beta hydrolase</fullName>
    </submittedName>
    <submittedName>
        <fullName evidence="4">Pimeloyl-ACP methyl ester carboxylesterase</fullName>
    </submittedName>
</protein>
<dbReference type="PANTHER" id="PTHR43798">
    <property type="entry name" value="MONOACYLGLYCEROL LIPASE"/>
    <property type="match status" value="1"/>
</dbReference>
<dbReference type="GO" id="GO:0016020">
    <property type="term" value="C:membrane"/>
    <property type="evidence" value="ECO:0007669"/>
    <property type="project" value="TreeGrafter"/>
</dbReference>
<dbReference type="PRINTS" id="PR00111">
    <property type="entry name" value="ABHYDROLASE"/>
</dbReference>
<evidence type="ECO:0000313" key="6">
    <source>
        <dbReference type="Proteomes" id="UP000396862"/>
    </source>
</evidence>
<dbReference type="InterPro" id="IPR050266">
    <property type="entry name" value="AB_hydrolase_sf"/>
</dbReference>
<evidence type="ECO:0000313" key="5">
    <source>
        <dbReference type="Proteomes" id="UP000240621"/>
    </source>
</evidence>
<dbReference type="EMBL" id="BLAU01000001">
    <property type="protein sequence ID" value="GET20510.1"/>
    <property type="molecule type" value="Genomic_DNA"/>
</dbReference>
<dbReference type="OrthoDB" id="9780932at2"/>
<feature type="domain" description="AB hydrolase-1" evidence="2">
    <location>
        <begin position="25"/>
        <end position="253"/>
    </location>
</feature>
<dbReference type="GO" id="GO:0016787">
    <property type="term" value="F:hydrolase activity"/>
    <property type="evidence" value="ECO:0007669"/>
    <property type="project" value="UniProtKB-KW"/>
</dbReference>
<sequence length="279" mass="31510">MNQTQLYHFSNSRKLSYSLSGEGELLVLLHGYLESSDIFDDLLPELTRHFQILTVDFPGHGHSELPPEGYTFIDFAKELHSLLEEIGHTGQLTLAGHSMGGYNALAFAGLFPKRVKRLALLHASADKASESHLNLRRREMGLIEKGRLELIIRNSLHNNFAPCNLNRFPELHDRLREMASRVSPEAAVRAIRAIMGRPSYLEFLNTASFPVLIIAGEEDKILAAAKQWNEAHHIRNATFVGLENCGHVGFIEEKSLFLEKFLKFSVEKPENSRIDGQNR</sequence>
<evidence type="ECO:0000313" key="3">
    <source>
        <dbReference type="EMBL" id="GET20510.1"/>
    </source>
</evidence>
<dbReference type="InterPro" id="IPR000073">
    <property type="entry name" value="AB_hydrolase_1"/>
</dbReference>
<gene>
    <name evidence="4" type="ORF">CLV93_102120</name>
    <name evidence="3" type="ORF">JCM18694_07560</name>
</gene>
<dbReference type="AlphaFoldDB" id="A0A2P8CH69"/>
<evidence type="ECO:0000259" key="2">
    <source>
        <dbReference type="Pfam" id="PF00561"/>
    </source>
</evidence>
<comment type="caution">
    <text evidence="4">The sequence shown here is derived from an EMBL/GenBank/DDBJ whole genome shotgun (WGS) entry which is preliminary data.</text>
</comment>
<dbReference type="Pfam" id="PF00561">
    <property type="entry name" value="Abhydrolase_1"/>
    <property type="match status" value="1"/>
</dbReference>
<name>A0A2P8CH69_9BACT</name>
<dbReference type="Gene3D" id="3.40.50.1820">
    <property type="entry name" value="alpha/beta hydrolase"/>
    <property type="match status" value="1"/>
</dbReference>
<dbReference type="InterPro" id="IPR029058">
    <property type="entry name" value="AB_hydrolase_fold"/>
</dbReference>
<dbReference type="SUPFAM" id="SSF53474">
    <property type="entry name" value="alpha/beta-Hydrolases"/>
    <property type="match status" value="1"/>
</dbReference>